<dbReference type="Pfam" id="PF16327">
    <property type="entry name" value="CcmF_C"/>
    <property type="match status" value="1"/>
</dbReference>
<feature type="transmembrane region" description="Helical" evidence="11">
    <location>
        <begin position="181"/>
        <end position="204"/>
    </location>
</feature>
<name>R4YZR3_9ACTN</name>
<comment type="similarity">
    <text evidence="2">Belongs to the CcmF/CycK/Ccl1/NrfE/CcsA family.</text>
</comment>
<accession>R4YZR3</accession>
<comment type="caution">
    <text evidence="14">The sequence shown here is derived from an EMBL/GenBank/DDBJ whole genome shotgun (WGS) entry which is preliminary data.</text>
</comment>
<comment type="function">
    <text evidence="9">Required for the biogenesis of c-type cytochromes. Possible subunit of a heme lyase.</text>
</comment>
<dbReference type="InterPro" id="IPR032523">
    <property type="entry name" value="CcmF_C"/>
</dbReference>
<dbReference type="HOGENOM" id="CLU_015041_3_0_11"/>
<dbReference type="InterPro" id="IPR003567">
    <property type="entry name" value="Cyt_c_biogenesis"/>
</dbReference>
<dbReference type="PANTHER" id="PTHR43653:SF1">
    <property type="entry name" value="CYTOCHROME C-TYPE BIOGENESIS PROTEIN CCMF"/>
    <property type="match status" value="1"/>
</dbReference>
<comment type="subcellular location">
    <subcellularLocation>
        <location evidence="1">Cell inner membrane</location>
        <topology evidence="1">Multi-pass membrane protein</topology>
    </subcellularLocation>
</comment>
<feature type="transmembrane region" description="Helical" evidence="11">
    <location>
        <begin position="399"/>
        <end position="417"/>
    </location>
</feature>
<feature type="transmembrane region" description="Helical" evidence="11">
    <location>
        <begin position="611"/>
        <end position="629"/>
    </location>
</feature>
<dbReference type="Pfam" id="PF01578">
    <property type="entry name" value="Cytochrom_C_asm"/>
    <property type="match status" value="1"/>
</dbReference>
<evidence type="ECO:0000256" key="5">
    <source>
        <dbReference type="ARBA" id="ARBA00022692"/>
    </source>
</evidence>
<feature type="transmembrane region" description="Helical" evidence="11">
    <location>
        <begin position="42"/>
        <end position="63"/>
    </location>
</feature>
<feature type="transmembrane region" description="Helical" evidence="11">
    <location>
        <begin position="429"/>
        <end position="448"/>
    </location>
</feature>
<feature type="transmembrane region" description="Helical" evidence="11">
    <location>
        <begin position="250"/>
        <end position="268"/>
    </location>
</feature>
<dbReference type="STRING" id="1229780.BN381_310054"/>
<evidence type="ECO:0000256" key="3">
    <source>
        <dbReference type="ARBA" id="ARBA00022475"/>
    </source>
</evidence>
<dbReference type="GO" id="GO:0017004">
    <property type="term" value="P:cytochrome complex assembly"/>
    <property type="evidence" value="ECO:0007669"/>
    <property type="project" value="UniProtKB-KW"/>
</dbReference>
<evidence type="ECO:0000256" key="1">
    <source>
        <dbReference type="ARBA" id="ARBA00004429"/>
    </source>
</evidence>
<sequence length="681" mass="72256">MSNVGLGRLGITIGLVAAVMGALGTAIGMIRNRPAMVQSSRTYAWAVFAGAVTAVIAMERALITRDFTVKYVAEHGSSKTPPLFNVATMWSALEGSILLWVILLSGYLASVAWRFRKRVDDHLVGWALVTMFGIATFFFLLLMGPANPFVATQVPPGFDGPGPNPLLQNHILVAFHPPLLYLGYVGFSVPFAFAVGALVTGRLGEGWLIETRRWTLLAWGALTGGIVLGAWWSYEVLGWGGYWGWDPVEIASFMPWLTATAFLHSVLVQERRGMLRVWNLALLCSTFALTIFGTFLTRSGVVNSVHAFSNGTVGPVLLGGFGLVVALSIGLIAWRGDLLRGEGRIDRAMSKEGALLANNILFAAFTFVMLLGTTFPLVVEALNRGTLSIGEPYFERMSGPIGLGLLGLMAIAPVLPWRSANPELLSKRLLWPAWCGAAALVLALLLGARGVQPLVAIGLAGFAGGTAIRHLILAVRRHGVRGLFGRASGGMVVHLGLVIVALAFTVSAAYSSNGQFTMSKGDTVKLSGHTLTYEGVTQRDLPQGMEYVMAVRIDDQVYEPTVTRYASTGQVIGTPSVKTGPARDIYLAVSAPPTESEPRITLRAIIQPGISWLWVGGLVMVLGTAMAAVPEAGRRRRGGLAADPSPAATRPTPDPTDDGAAPDVAGVDGQSNGELTGASTS</sequence>
<evidence type="ECO:0000256" key="2">
    <source>
        <dbReference type="ARBA" id="ARBA00009186"/>
    </source>
</evidence>
<dbReference type="GO" id="GO:0015232">
    <property type="term" value="F:heme transmembrane transporter activity"/>
    <property type="evidence" value="ECO:0007669"/>
    <property type="project" value="InterPro"/>
</dbReference>
<evidence type="ECO:0000256" key="9">
    <source>
        <dbReference type="ARBA" id="ARBA00037230"/>
    </source>
</evidence>
<dbReference type="EMBL" id="CANL01000025">
    <property type="protein sequence ID" value="CCM63958.1"/>
    <property type="molecule type" value="Genomic_DNA"/>
</dbReference>
<feature type="compositionally biased region" description="Polar residues" evidence="10">
    <location>
        <begin position="670"/>
        <end position="681"/>
    </location>
</feature>
<keyword evidence="8 11" id="KW-0472">Membrane</keyword>
<feature type="domain" description="Cytochrome c-type biogenesis protein CcmF C-terminal" evidence="13">
    <location>
        <begin position="322"/>
        <end position="628"/>
    </location>
</feature>
<evidence type="ECO:0000256" key="4">
    <source>
        <dbReference type="ARBA" id="ARBA00022519"/>
    </source>
</evidence>
<dbReference type="Proteomes" id="UP000018291">
    <property type="component" value="Unassembled WGS sequence"/>
</dbReference>
<evidence type="ECO:0000256" key="10">
    <source>
        <dbReference type="SAM" id="MobiDB-lite"/>
    </source>
</evidence>
<feature type="transmembrane region" description="Helical" evidence="11">
    <location>
        <begin position="316"/>
        <end position="334"/>
    </location>
</feature>
<dbReference type="OrthoDB" id="9814290at2"/>
<feature type="transmembrane region" description="Helical" evidence="11">
    <location>
        <begin position="6"/>
        <end position="30"/>
    </location>
</feature>
<dbReference type="InterPro" id="IPR002541">
    <property type="entry name" value="Cyt_c_assembly"/>
</dbReference>
<gene>
    <name evidence="14" type="ORF">BN381_310054</name>
</gene>
<dbReference type="eggNOG" id="COG1138">
    <property type="taxonomic scope" value="Bacteria"/>
</dbReference>
<dbReference type="AlphaFoldDB" id="R4YZR3"/>
<feature type="transmembrane region" description="Helical" evidence="11">
    <location>
        <begin position="454"/>
        <end position="475"/>
    </location>
</feature>
<feature type="transmembrane region" description="Helical" evidence="11">
    <location>
        <begin position="123"/>
        <end position="143"/>
    </location>
</feature>
<dbReference type="PRINTS" id="PR01411">
    <property type="entry name" value="CCMFBIOGNSIS"/>
</dbReference>
<keyword evidence="4" id="KW-0997">Cell inner membrane</keyword>
<evidence type="ECO:0000259" key="12">
    <source>
        <dbReference type="Pfam" id="PF01578"/>
    </source>
</evidence>
<dbReference type="PANTHER" id="PTHR43653">
    <property type="entry name" value="CYTOCHROME C ASSEMBLY PROTEIN-RELATED"/>
    <property type="match status" value="1"/>
</dbReference>
<evidence type="ECO:0000256" key="6">
    <source>
        <dbReference type="ARBA" id="ARBA00022748"/>
    </source>
</evidence>
<dbReference type="RefSeq" id="WP_012227347.1">
    <property type="nucleotide sequence ID" value="NZ_HG422565.1"/>
</dbReference>
<feature type="compositionally biased region" description="Low complexity" evidence="10">
    <location>
        <begin position="639"/>
        <end position="651"/>
    </location>
</feature>
<feature type="transmembrane region" description="Helical" evidence="11">
    <location>
        <begin position="216"/>
        <end position="234"/>
    </location>
</feature>
<keyword evidence="7 11" id="KW-1133">Transmembrane helix</keyword>
<evidence type="ECO:0000313" key="15">
    <source>
        <dbReference type="Proteomes" id="UP000018291"/>
    </source>
</evidence>
<dbReference type="InterPro" id="IPR003568">
    <property type="entry name" value="Cyt_c_biogenesis_CcmF"/>
</dbReference>
<keyword evidence="15" id="KW-1185">Reference proteome</keyword>
<feature type="transmembrane region" description="Helical" evidence="11">
    <location>
        <begin position="277"/>
        <end position="296"/>
    </location>
</feature>
<feature type="transmembrane region" description="Helical" evidence="11">
    <location>
        <begin position="487"/>
        <end position="510"/>
    </location>
</feature>
<dbReference type="PRINTS" id="PR01410">
    <property type="entry name" value="CCBIOGENESIS"/>
</dbReference>
<organism evidence="14 15">
    <name type="scientific">Candidatus Neomicrothrix parvicella RN1</name>
    <dbReference type="NCBI Taxonomy" id="1229780"/>
    <lineage>
        <taxon>Bacteria</taxon>
        <taxon>Bacillati</taxon>
        <taxon>Actinomycetota</taxon>
        <taxon>Acidimicrobiia</taxon>
        <taxon>Acidimicrobiales</taxon>
        <taxon>Microthrixaceae</taxon>
        <taxon>Candidatus Neomicrothrix</taxon>
    </lineage>
</organism>
<keyword evidence="5 11" id="KW-0812">Transmembrane</keyword>
<evidence type="ECO:0000256" key="7">
    <source>
        <dbReference type="ARBA" id="ARBA00022989"/>
    </source>
</evidence>
<feature type="transmembrane region" description="Helical" evidence="11">
    <location>
        <begin position="355"/>
        <end position="379"/>
    </location>
</feature>
<evidence type="ECO:0000256" key="11">
    <source>
        <dbReference type="SAM" id="Phobius"/>
    </source>
</evidence>
<dbReference type="GO" id="GO:0005886">
    <property type="term" value="C:plasma membrane"/>
    <property type="evidence" value="ECO:0007669"/>
    <property type="project" value="UniProtKB-SubCell"/>
</dbReference>
<feature type="transmembrane region" description="Helical" evidence="11">
    <location>
        <begin position="83"/>
        <end position="111"/>
    </location>
</feature>
<feature type="domain" description="Cytochrome c assembly protein" evidence="12">
    <location>
        <begin position="90"/>
        <end position="299"/>
    </location>
</feature>
<proteinExistence type="inferred from homology"/>
<keyword evidence="6" id="KW-0201">Cytochrome c-type biogenesis</keyword>
<feature type="compositionally biased region" description="Low complexity" evidence="10">
    <location>
        <begin position="658"/>
        <end position="669"/>
    </location>
</feature>
<evidence type="ECO:0000256" key="8">
    <source>
        <dbReference type="ARBA" id="ARBA00023136"/>
    </source>
</evidence>
<feature type="region of interest" description="Disordered" evidence="10">
    <location>
        <begin position="635"/>
        <end position="681"/>
    </location>
</feature>
<dbReference type="GO" id="GO:0020037">
    <property type="term" value="F:heme binding"/>
    <property type="evidence" value="ECO:0007669"/>
    <property type="project" value="InterPro"/>
</dbReference>
<evidence type="ECO:0000259" key="13">
    <source>
        <dbReference type="Pfam" id="PF16327"/>
    </source>
</evidence>
<protein>
    <submittedName>
        <fullName evidence="14">Putative Cytochrome c-type biogenesis protein CcmF</fullName>
    </submittedName>
</protein>
<reference evidence="14 15" key="1">
    <citation type="journal article" date="2013" name="ISME J.">
        <title>Metabolic model for the filamentous 'Candidatus Microthrix parvicella' based on genomic and metagenomic analyses.</title>
        <authorList>
            <person name="Jon McIlroy S."/>
            <person name="Kristiansen R."/>
            <person name="Albertsen M."/>
            <person name="Michael Karst S."/>
            <person name="Rossetti S."/>
            <person name="Lund Nielsen J."/>
            <person name="Tandoi V."/>
            <person name="James Seviour R."/>
            <person name="Nielsen P.H."/>
        </authorList>
    </citation>
    <scope>NUCLEOTIDE SEQUENCE [LARGE SCALE GENOMIC DNA]</scope>
    <source>
        <strain evidence="14 15">RN1</strain>
    </source>
</reference>
<keyword evidence="3" id="KW-1003">Cell membrane</keyword>
<evidence type="ECO:0000313" key="14">
    <source>
        <dbReference type="EMBL" id="CCM63958.1"/>
    </source>
</evidence>